<dbReference type="RefSeq" id="WP_249322612.1">
    <property type="nucleotide sequence ID" value="NZ_JACRTK010000001.1"/>
</dbReference>
<comment type="similarity">
    <text evidence="1 2">Belongs to the metallophosphoesterase superfamily. YfcE family.</text>
</comment>
<dbReference type="GO" id="GO:0016787">
    <property type="term" value="F:hydrolase activity"/>
    <property type="evidence" value="ECO:0007669"/>
    <property type="project" value="UniProtKB-UniRule"/>
</dbReference>
<sequence length="161" mass="18274">MNILVVSDTHGRNQEVIEHIAQREKVDLLFHLGDYVEDGEEISRTLEIPSVIVNGNGDFLSKYKDDELIEIMGKKIFLTHGHSYNVRFTIDNIYYKAAELGASVALFGHTHIPINIKEENIIIMNPGSPSFPRGSSWKKTYGIINIDEDSKNIETKIIEMD</sequence>
<keyword evidence="2" id="KW-0479">Metal-binding</keyword>
<dbReference type="PANTHER" id="PTHR11124">
    <property type="entry name" value="VACUOLAR SORTING PROTEIN VPS29"/>
    <property type="match status" value="1"/>
</dbReference>
<dbReference type="EC" id="3.1.4.-" evidence="2"/>
<comment type="cofactor">
    <cofactor evidence="2">
        <name>a divalent metal cation</name>
        <dbReference type="ChEBI" id="CHEBI:60240"/>
    </cofactor>
</comment>
<dbReference type="InterPro" id="IPR024654">
    <property type="entry name" value="Calcineurin-like_PHP_lpxH"/>
</dbReference>
<proteinExistence type="inferred from homology"/>
<name>A0A926F0T8_9FIRM</name>
<dbReference type="InterPro" id="IPR029052">
    <property type="entry name" value="Metallo-depent_PP-like"/>
</dbReference>
<accession>A0A926F0T8</accession>
<evidence type="ECO:0000259" key="3">
    <source>
        <dbReference type="Pfam" id="PF12850"/>
    </source>
</evidence>
<keyword evidence="5" id="KW-1185">Reference proteome</keyword>
<feature type="domain" description="Calcineurin-like phosphoesterase" evidence="3">
    <location>
        <begin position="1"/>
        <end position="148"/>
    </location>
</feature>
<comment type="caution">
    <text evidence="4">The sequence shown here is derived from an EMBL/GenBank/DDBJ whole genome shotgun (WGS) entry which is preliminary data.</text>
</comment>
<gene>
    <name evidence="4" type="ORF">H8689_01390</name>
</gene>
<dbReference type="Pfam" id="PF12850">
    <property type="entry name" value="Metallophos_2"/>
    <property type="match status" value="1"/>
</dbReference>
<evidence type="ECO:0000256" key="2">
    <source>
        <dbReference type="RuleBase" id="RU362039"/>
    </source>
</evidence>
<evidence type="ECO:0000256" key="1">
    <source>
        <dbReference type="ARBA" id="ARBA00008950"/>
    </source>
</evidence>
<evidence type="ECO:0000313" key="5">
    <source>
        <dbReference type="Proteomes" id="UP000601522"/>
    </source>
</evidence>
<dbReference type="AlphaFoldDB" id="A0A926F0T8"/>
<dbReference type="EMBL" id="JACRTK010000001">
    <property type="protein sequence ID" value="MBC8589795.1"/>
    <property type="molecule type" value="Genomic_DNA"/>
</dbReference>
<dbReference type="SUPFAM" id="SSF56300">
    <property type="entry name" value="Metallo-dependent phosphatases"/>
    <property type="match status" value="1"/>
</dbReference>
<dbReference type="NCBIfam" id="TIGR00040">
    <property type="entry name" value="yfcE"/>
    <property type="match status" value="1"/>
</dbReference>
<protein>
    <recommendedName>
        <fullName evidence="2">Phosphoesterase</fullName>
        <ecNumber evidence="2">3.1.4.-</ecNumber>
    </recommendedName>
</protein>
<dbReference type="Gene3D" id="3.60.21.10">
    <property type="match status" value="1"/>
</dbReference>
<dbReference type="GO" id="GO:0046872">
    <property type="term" value="F:metal ion binding"/>
    <property type="evidence" value="ECO:0007669"/>
    <property type="project" value="UniProtKB-KW"/>
</dbReference>
<organism evidence="4 5">
    <name type="scientific">Wansuia hejianensis</name>
    <dbReference type="NCBI Taxonomy" id="2763667"/>
    <lineage>
        <taxon>Bacteria</taxon>
        <taxon>Bacillati</taxon>
        <taxon>Bacillota</taxon>
        <taxon>Clostridia</taxon>
        <taxon>Lachnospirales</taxon>
        <taxon>Lachnospiraceae</taxon>
        <taxon>Wansuia</taxon>
    </lineage>
</organism>
<reference evidence="4 5" key="1">
    <citation type="submission" date="2020-08" db="EMBL/GenBank/DDBJ databases">
        <title>Genome public.</title>
        <authorList>
            <person name="Liu C."/>
            <person name="Sun Q."/>
        </authorList>
    </citation>
    <scope>NUCLEOTIDE SEQUENCE [LARGE SCALE GENOMIC DNA]</scope>
    <source>
        <strain evidence="4 5">NSJ-26</strain>
    </source>
</reference>
<dbReference type="Proteomes" id="UP000601522">
    <property type="component" value="Unassembled WGS sequence"/>
</dbReference>
<dbReference type="InterPro" id="IPR000979">
    <property type="entry name" value="Phosphodiesterase_MJ0936/Vps29"/>
</dbReference>
<evidence type="ECO:0000313" key="4">
    <source>
        <dbReference type="EMBL" id="MBC8589795.1"/>
    </source>
</evidence>